<dbReference type="InterPro" id="IPR013155">
    <property type="entry name" value="M/V/L/I-tRNA-synth_anticd-bd"/>
</dbReference>
<feature type="non-terminal residue" evidence="9">
    <location>
        <position position="1"/>
    </location>
</feature>
<dbReference type="EC" id="6.1.1.5" evidence="9"/>
<evidence type="ECO:0000259" key="8">
    <source>
        <dbReference type="Pfam" id="PF08264"/>
    </source>
</evidence>
<dbReference type="GO" id="GO:0000049">
    <property type="term" value="F:tRNA binding"/>
    <property type="evidence" value="ECO:0007669"/>
    <property type="project" value="InterPro"/>
</dbReference>
<dbReference type="PANTHER" id="PTHR42780:SF1">
    <property type="entry name" value="ISOLEUCINE--TRNA LIGASE, CYTOPLASMIC"/>
    <property type="match status" value="1"/>
</dbReference>
<dbReference type="Gene3D" id="3.40.50.620">
    <property type="entry name" value="HUPs"/>
    <property type="match status" value="1"/>
</dbReference>
<keyword evidence="4" id="KW-0648">Protein biosynthesis</keyword>
<protein>
    <submittedName>
        <fullName evidence="9">Isoleucyl-tRNA synthetase</fullName>
        <ecNumber evidence="9">6.1.1.5</ecNumber>
    </submittedName>
</protein>
<dbReference type="CDD" id="cd07961">
    <property type="entry name" value="Anticodon_Ia_Ile_ABEc"/>
    <property type="match status" value="1"/>
</dbReference>
<dbReference type="Pfam" id="PF08264">
    <property type="entry name" value="Anticodon_1"/>
    <property type="match status" value="1"/>
</dbReference>
<keyword evidence="5 9" id="KW-0030">Aminoacyl-tRNA synthetase</keyword>
<dbReference type="Pfam" id="PF00133">
    <property type="entry name" value="tRNA-synt_1"/>
    <property type="match status" value="1"/>
</dbReference>
<dbReference type="InterPro" id="IPR014729">
    <property type="entry name" value="Rossmann-like_a/b/a_fold"/>
</dbReference>
<evidence type="ECO:0000259" key="7">
    <source>
        <dbReference type="Pfam" id="PF00133"/>
    </source>
</evidence>
<evidence type="ECO:0000256" key="3">
    <source>
        <dbReference type="ARBA" id="ARBA00022840"/>
    </source>
</evidence>
<feature type="domain" description="Aminoacyl-tRNA synthetase class Ia" evidence="7">
    <location>
        <begin position="4"/>
        <end position="202"/>
    </location>
</feature>
<dbReference type="GO" id="GO:0005524">
    <property type="term" value="F:ATP binding"/>
    <property type="evidence" value="ECO:0007669"/>
    <property type="project" value="UniProtKB-KW"/>
</dbReference>
<dbReference type="SUPFAM" id="SSF52374">
    <property type="entry name" value="Nucleotidylyl transferase"/>
    <property type="match status" value="1"/>
</dbReference>
<evidence type="ECO:0000256" key="5">
    <source>
        <dbReference type="ARBA" id="ARBA00023146"/>
    </source>
</evidence>
<keyword evidence="3" id="KW-0067">ATP-binding</keyword>
<feature type="domain" description="Methionyl/Valyl/Leucyl/Isoleucyl-tRNA synthetase anticodon-binding" evidence="8">
    <location>
        <begin position="258"/>
        <end position="407"/>
    </location>
</feature>
<accession>A0A3B1BVD4</accession>
<organism evidence="9">
    <name type="scientific">hydrothermal vent metagenome</name>
    <dbReference type="NCBI Taxonomy" id="652676"/>
    <lineage>
        <taxon>unclassified sequences</taxon>
        <taxon>metagenomes</taxon>
        <taxon>ecological metagenomes</taxon>
    </lineage>
</organism>
<dbReference type="PANTHER" id="PTHR42780">
    <property type="entry name" value="SOLEUCYL-TRNA SYNTHETASE"/>
    <property type="match status" value="1"/>
</dbReference>
<dbReference type="GO" id="GO:0004822">
    <property type="term" value="F:isoleucine-tRNA ligase activity"/>
    <property type="evidence" value="ECO:0007669"/>
    <property type="project" value="UniProtKB-EC"/>
</dbReference>
<dbReference type="EMBL" id="UOGD01000219">
    <property type="protein sequence ID" value="VAX22266.1"/>
    <property type="molecule type" value="Genomic_DNA"/>
</dbReference>
<proteinExistence type="predicted"/>
<keyword evidence="1 9" id="KW-0436">Ligase</keyword>
<gene>
    <name evidence="9" type="ORF">MNBD_IGNAVI01-1610</name>
</gene>
<evidence type="ECO:0000256" key="2">
    <source>
        <dbReference type="ARBA" id="ARBA00022741"/>
    </source>
</evidence>
<dbReference type="Pfam" id="PF19302">
    <property type="entry name" value="DUF5915"/>
    <property type="match status" value="1"/>
</dbReference>
<evidence type="ECO:0000256" key="6">
    <source>
        <dbReference type="ARBA" id="ARBA00048359"/>
    </source>
</evidence>
<dbReference type="InterPro" id="IPR023586">
    <property type="entry name" value="Ile-tRNA-ligase_type2"/>
</dbReference>
<dbReference type="Gene3D" id="1.10.730.10">
    <property type="entry name" value="Isoleucyl-tRNA Synthetase, Domain 1"/>
    <property type="match status" value="1"/>
</dbReference>
<evidence type="ECO:0000313" key="9">
    <source>
        <dbReference type="EMBL" id="VAX22266.1"/>
    </source>
</evidence>
<dbReference type="InterPro" id="IPR009080">
    <property type="entry name" value="tRNAsynth_Ia_anticodon-bd"/>
</dbReference>
<dbReference type="AlphaFoldDB" id="A0A3B1BVD4"/>
<dbReference type="InterPro" id="IPR002300">
    <property type="entry name" value="aa-tRNA-synth_Ia"/>
</dbReference>
<name>A0A3B1BVD4_9ZZZZ</name>
<dbReference type="SUPFAM" id="SSF47323">
    <property type="entry name" value="Anticodon-binding domain of a subclass of class I aminoacyl-tRNA synthetases"/>
    <property type="match status" value="2"/>
</dbReference>
<dbReference type="GO" id="GO:0006428">
    <property type="term" value="P:isoleucyl-tRNA aminoacylation"/>
    <property type="evidence" value="ECO:0007669"/>
    <property type="project" value="TreeGrafter"/>
</dbReference>
<sequence>VGSGRFGNWLEENKDWALSRDRFWATPLPIWVSDDGDIFVIGSIEELKNGYVERDGQKISVSELNDEEIDLHKPFVDEVKFEKDGKIFTRTPELIDVWFDSGSMPFAQYHYPFENKKLFEKNYPADFICEGIDQTRGWFYTMHAIGTMLFDSVTYKNLIVNELILDKNGMKMSKTKGNTVDPFKLFEKYGADVTRWYLVTTSPPWKPTLFDEEGIAEVQRKFFGTLTNTYSFFALYANIDKVDFSEEKIQYKDRPEIDKWIISKLNTLVKDYESLMDAYDVTKAAREIQQFTVDELSNWYVRRSRRRFWKSEINENKLSAYQTLYECLITIAKLIAPFTPFMAEELYQNLNAFTKTEENESVHLTHYPQVGYIDKELEEKMSIAQNVVYLTRAMRAKSNLKVRQPLSRIMVAIDKDKREAVQYMKDVILEEVNIKELVILEDDSSIVNKTAKANFKVLGPKYGKLMKTLAAEISKFSKEQIEKLEKENRIKLEIDGEEIILTKDDVEIINSEIEGWVVESEEGITVAIDSELTEDLIAEGYAREVVNRIQNIRKDSGFDVMDKIKVTYKTDEKLSAYIDKFSDYIMNETLADLIEKGEPENGFVHDFELGDFTCSISVQKSA</sequence>
<dbReference type="InterPro" id="IPR033709">
    <property type="entry name" value="Anticodon_Ile_ABEc"/>
</dbReference>
<evidence type="ECO:0000256" key="1">
    <source>
        <dbReference type="ARBA" id="ARBA00022598"/>
    </source>
</evidence>
<reference evidence="9" key="1">
    <citation type="submission" date="2018-06" db="EMBL/GenBank/DDBJ databases">
        <authorList>
            <person name="Zhirakovskaya E."/>
        </authorList>
    </citation>
    <scope>NUCLEOTIDE SEQUENCE</scope>
</reference>
<evidence type="ECO:0000256" key="4">
    <source>
        <dbReference type="ARBA" id="ARBA00022917"/>
    </source>
</evidence>
<keyword evidence="2" id="KW-0547">Nucleotide-binding</keyword>
<comment type="catalytic activity">
    <reaction evidence="6">
        <text>tRNA(Ile) + L-isoleucine + ATP = L-isoleucyl-tRNA(Ile) + AMP + diphosphate</text>
        <dbReference type="Rhea" id="RHEA:11060"/>
        <dbReference type="Rhea" id="RHEA-COMP:9666"/>
        <dbReference type="Rhea" id="RHEA-COMP:9695"/>
        <dbReference type="ChEBI" id="CHEBI:30616"/>
        <dbReference type="ChEBI" id="CHEBI:33019"/>
        <dbReference type="ChEBI" id="CHEBI:58045"/>
        <dbReference type="ChEBI" id="CHEBI:78442"/>
        <dbReference type="ChEBI" id="CHEBI:78528"/>
        <dbReference type="ChEBI" id="CHEBI:456215"/>
        <dbReference type="EC" id="6.1.1.5"/>
    </reaction>
</comment>